<sequence length="365" mass="39890">MPDKPEIEDWRGERGGQIQLQPAIYSQPWWRGVGEGAFFGDSAAKLSSTESHSGSILNGAKHSEDNEGLPVGVNFNKQAQLIASENGTGGDVGKVHQHIKHIQSSAAFTVGKHLDPNSQKELIGHSIVLTSYPYSDAQYGGILTTYAPPTLISPHLYGINHSRMPLPIEMEEEPVYVNAKQYHGILRRRQSRAKAELEKKVIKVRKPYLHESRHLHAMRRARGCGGRFLNKKKLDSNNSNVNSECKNAGANLSTISGSSAASDRLLTNSENLGSSNDQLDASASMVQNLQIAHKAHGLSIGYSNGNGLSSMYHSPLVMLSSDWVETKAFPSPSLEETTFLMQSSGNSFLAQFFDLLLDPPSLPFL</sequence>
<keyword evidence="2" id="KW-1185">Reference proteome</keyword>
<comment type="caution">
    <text evidence="1">The sequence shown here is derived from an EMBL/GenBank/DDBJ whole genome shotgun (WGS) entry which is preliminary data.</text>
</comment>
<proteinExistence type="predicted"/>
<gene>
    <name evidence="1" type="ORF">L6164_023019</name>
</gene>
<evidence type="ECO:0000313" key="2">
    <source>
        <dbReference type="Proteomes" id="UP000828941"/>
    </source>
</evidence>
<protein>
    <submittedName>
        <fullName evidence="1">Uncharacterized protein</fullName>
    </submittedName>
</protein>
<dbReference type="EMBL" id="CM039434">
    <property type="protein sequence ID" value="KAI4323411.1"/>
    <property type="molecule type" value="Genomic_DNA"/>
</dbReference>
<accession>A0ACB9MIA3</accession>
<evidence type="ECO:0000313" key="1">
    <source>
        <dbReference type="EMBL" id="KAI4323411.1"/>
    </source>
</evidence>
<reference evidence="1 2" key="1">
    <citation type="journal article" date="2022" name="DNA Res.">
        <title>Chromosomal-level genome assembly of the orchid tree Bauhinia variegata (Leguminosae; Cercidoideae) supports the allotetraploid origin hypothesis of Bauhinia.</title>
        <authorList>
            <person name="Zhong Y."/>
            <person name="Chen Y."/>
            <person name="Zheng D."/>
            <person name="Pang J."/>
            <person name="Liu Y."/>
            <person name="Luo S."/>
            <person name="Meng S."/>
            <person name="Qian L."/>
            <person name="Wei D."/>
            <person name="Dai S."/>
            <person name="Zhou R."/>
        </authorList>
    </citation>
    <scope>NUCLEOTIDE SEQUENCE [LARGE SCALE GENOMIC DNA]</scope>
    <source>
        <strain evidence="1">BV-YZ2020</strain>
    </source>
</reference>
<organism evidence="1 2">
    <name type="scientific">Bauhinia variegata</name>
    <name type="common">Purple orchid tree</name>
    <name type="synonym">Phanera variegata</name>
    <dbReference type="NCBI Taxonomy" id="167791"/>
    <lineage>
        <taxon>Eukaryota</taxon>
        <taxon>Viridiplantae</taxon>
        <taxon>Streptophyta</taxon>
        <taxon>Embryophyta</taxon>
        <taxon>Tracheophyta</taxon>
        <taxon>Spermatophyta</taxon>
        <taxon>Magnoliopsida</taxon>
        <taxon>eudicotyledons</taxon>
        <taxon>Gunneridae</taxon>
        <taxon>Pentapetalae</taxon>
        <taxon>rosids</taxon>
        <taxon>fabids</taxon>
        <taxon>Fabales</taxon>
        <taxon>Fabaceae</taxon>
        <taxon>Cercidoideae</taxon>
        <taxon>Cercideae</taxon>
        <taxon>Bauhiniinae</taxon>
        <taxon>Bauhinia</taxon>
    </lineage>
</organism>
<dbReference type="Proteomes" id="UP000828941">
    <property type="component" value="Chromosome 9"/>
</dbReference>
<name>A0ACB9MIA3_BAUVA</name>